<organism evidence="3 4">
    <name type="scientific">Aquimarina addita</name>
    <dbReference type="NCBI Taxonomy" id="870485"/>
    <lineage>
        <taxon>Bacteria</taxon>
        <taxon>Pseudomonadati</taxon>
        <taxon>Bacteroidota</taxon>
        <taxon>Flavobacteriia</taxon>
        <taxon>Flavobacteriales</taxon>
        <taxon>Flavobacteriaceae</taxon>
        <taxon>Aquimarina</taxon>
    </lineage>
</organism>
<comment type="caution">
    <text evidence="3">The sequence shown here is derived from an EMBL/GenBank/DDBJ whole genome shotgun (WGS) entry which is preliminary data.</text>
</comment>
<dbReference type="InterPro" id="IPR050563">
    <property type="entry name" value="4-hydroxybenzoyl-CoA_TE"/>
</dbReference>
<reference evidence="4" key="1">
    <citation type="journal article" date="2019" name="Int. J. Syst. Evol. Microbiol.">
        <title>The Global Catalogue of Microorganisms (GCM) 10K type strain sequencing project: providing services to taxonomists for standard genome sequencing and annotation.</title>
        <authorList>
            <consortium name="The Broad Institute Genomics Platform"/>
            <consortium name="The Broad Institute Genome Sequencing Center for Infectious Disease"/>
            <person name="Wu L."/>
            <person name="Ma J."/>
        </authorList>
    </citation>
    <scope>NUCLEOTIDE SEQUENCE [LARGE SCALE GENOMIC DNA]</scope>
    <source>
        <strain evidence="4">JCM 17106</strain>
    </source>
</reference>
<dbReference type="CDD" id="cd00586">
    <property type="entry name" value="4HBT"/>
    <property type="match status" value="1"/>
</dbReference>
<evidence type="ECO:0000256" key="1">
    <source>
        <dbReference type="ARBA" id="ARBA00005953"/>
    </source>
</evidence>
<gene>
    <name evidence="3" type="ORF">GCM10022393_32560</name>
</gene>
<dbReference type="EMBL" id="BAABCW010000015">
    <property type="protein sequence ID" value="GAA3516042.1"/>
    <property type="molecule type" value="Genomic_DNA"/>
</dbReference>
<name>A0ABP6UPM2_9FLAO</name>
<protein>
    <submittedName>
        <fullName evidence="3">Acyl-CoA thioesterase</fullName>
    </submittedName>
</protein>
<evidence type="ECO:0000313" key="3">
    <source>
        <dbReference type="EMBL" id="GAA3516042.1"/>
    </source>
</evidence>
<evidence type="ECO:0000256" key="2">
    <source>
        <dbReference type="ARBA" id="ARBA00022801"/>
    </source>
</evidence>
<sequence length="182" mass="21593">MHCKNAIKLKQEHYLPLKTKLMKTILKTPETKAIIRFQDCDPFNHLNNAEYLNYMINAREDQIIEHYGLDLFKMAQTQGVSWVVGTNQIAYLKPALLMEHVLIDSQLFSFSENELNVEIRMWNHNKTELKAVLWSSFVHFNLLKQKRWNHTEQYMELFKSIVNPLDAKSFNERISELKPKKV</sequence>
<dbReference type="Proteomes" id="UP001500459">
    <property type="component" value="Unassembled WGS sequence"/>
</dbReference>
<evidence type="ECO:0000313" key="4">
    <source>
        <dbReference type="Proteomes" id="UP001500459"/>
    </source>
</evidence>
<dbReference type="Pfam" id="PF13279">
    <property type="entry name" value="4HBT_2"/>
    <property type="match status" value="1"/>
</dbReference>
<comment type="similarity">
    <text evidence="1">Belongs to the 4-hydroxybenzoyl-CoA thioesterase family.</text>
</comment>
<proteinExistence type="inferred from homology"/>
<keyword evidence="2" id="KW-0378">Hydrolase</keyword>
<keyword evidence="4" id="KW-1185">Reference proteome</keyword>
<dbReference type="PANTHER" id="PTHR31793">
    <property type="entry name" value="4-HYDROXYBENZOYL-COA THIOESTERASE FAMILY MEMBER"/>
    <property type="match status" value="1"/>
</dbReference>
<dbReference type="Gene3D" id="3.10.129.10">
    <property type="entry name" value="Hotdog Thioesterase"/>
    <property type="match status" value="1"/>
</dbReference>
<accession>A0ABP6UPM2</accession>
<dbReference type="InterPro" id="IPR029069">
    <property type="entry name" value="HotDog_dom_sf"/>
</dbReference>
<dbReference type="PANTHER" id="PTHR31793:SF27">
    <property type="entry name" value="NOVEL THIOESTERASE SUPERFAMILY DOMAIN AND SAPOSIN A-TYPE DOMAIN CONTAINING PROTEIN (0610012H03RIK)"/>
    <property type="match status" value="1"/>
</dbReference>
<dbReference type="SUPFAM" id="SSF54637">
    <property type="entry name" value="Thioesterase/thiol ester dehydrase-isomerase"/>
    <property type="match status" value="1"/>
</dbReference>